<reference evidence="2" key="1">
    <citation type="submission" date="2022-11" db="UniProtKB">
        <authorList>
            <consortium name="WormBaseParasite"/>
        </authorList>
    </citation>
    <scope>IDENTIFICATION</scope>
</reference>
<organism evidence="1 2">
    <name type="scientific">Panagrolaimus sp. PS1159</name>
    <dbReference type="NCBI Taxonomy" id="55785"/>
    <lineage>
        <taxon>Eukaryota</taxon>
        <taxon>Metazoa</taxon>
        <taxon>Ecdysozoa</taxon>
        <taxon>Nematoda</taxon>
        <taxon>Chromadorea</taxon>
        <taxon>Rhabditida</taxon>
        <taxon>Tylenchina</taxon>
        <taxon>Panagrolaimomorpha</taxon>
        <taxon>Panagrolaimoidea</taxon>
        <taxon>Panagrolaimidae</taxon>
        <taxon>Panagrolaimus</taxon>
    </lineage>
</organism>
<sequence length="295" mass="34684">MFEHPDELIAMQRLNPWYWEEICKKRGKEIRRLCFEARVRQNLQLFLMFRQQILINMKVMETTFDNDKKRHLGVYIESPSNERHNGMVAALHPTKIRALYRLKLQREIHFVNLNTRQLKKIFKFLRAHVILVKCNGLRLIFNQCIVDADDLAAFCNNEVREKEIHEVWFEYGTTIRQSFSYLLSRVCSTRIFLQSLPTCSSVVNATNDLFANTDRRQNLIEQLEIENARQPFEDEICAKFIKKNIKEEGKFAISIWKMPAPASKAGDLGAAFGPFNRQLAFHRIRGTGAWGYRNV</sequence>
<name>A0AC35ESY1_9BILA</name>
<protein>
    <submittedName>
        <fullName evidence="2">Uncharacterized protein</fullName>
    </submittedName>
</protein>
<proteinExistence type="predicted"/>
<dbReference type="Proteomes" id="UP000887580">
    <property type="component" value="Unplaced"/>
</dbReference>
<evidence type="ECO:0000313" key="2">
    <source>
        <dbReference type="WBParaSite" id="PS1159_v2.g1046.t1"/>
    </source>
</evidence>
<dbReference type="WBParaSite" id="PS1159_v2.g1046.t1">
    <property type="protein sequence ID" value="PS1159_v2.g1046.t1"/>
    <property type="gene ID" value="PS1159_v2.g1046"/>
</dbReference>
<accession>A0AC35ESY1</accession>
<evidence type="ECO:0000313" key="1">
    <source>
        <dbReference type="Proteomes" id="UP000887580"/>
    </source>
</evidence>